<protein>
    <submittedName>
        <fullName evidence="1">Uncharacterized protein</fullName>
    </submittedName>
</protein>
<dbReference type="RefSeq" id="WP_057063377.1">
    <property type="nucleotide sequence ID" value="NZ_CABDWZ010000001.1"/>
</dbReference>
<reference evidence="1" key="3">
    <citation type="journal article" date="2018" name="Genome Biol.">
        <title>SKESA: strategic k-mer extension for scrupulous assemblies.</title>
        <authorList>
            <person name="Souvorov A."/>
            <person name="Agarwala R."/>
            <person name="Lipman D.J."/>
        </authorList>
    </citation>
    <scope>NUCLEOTIDE SEQUENCE</scope>
    <source>
        <strain evidence="1">O50</strain>
    </source>
</reference>
<dbReference type="Proteomes" id="UP000855471">
    <property type="component" value="Unassembled WGS sequence"/>
</dbReference>
<reference evidence="2 3" key="2">
    <citation type="journal article" date="2017" name="PLoS ONE">
        <title>Genomic and phenotypic characterisation of fluoroquinolone resistance mechanisms in Enterobacteriaceae in Durban, South Africa.</title>
        <authorList>
            <person name="Osei Sekyere J."/>
            <person name="Amoako D.G."/>
        </authorList>
    </citation>
    <scope>NUCLEOTIDE SEQUENCE [LARGE SCALE GENOMIC DNA]</scope>
    <source>
        <strain evidence="2 3">ST62:944112508</strain>
    </source>
</reference>
<reference evidence="1" key="4">
    <citation type="submission" date="2020-09" db="EMBL/GenBank/DDBJ databases">
        <authorList>
            <consortium name="NCBI Pathogen Detection Project"/>
        </authorList>
    </citation>
    <scope>NUCLEOTIDE SEQUENCE</scope>
    <source>
        <strain evidence="1">O50</strain>
    </source>
</reference>
<name>A0A0P8KIL5_CITFR</name>
<dbReference type="EMBL" id="LJEB01000030">
    <property type="protein sequence ID" value="KPR56225.1"/>
    <property type="molecule type" value="Genomic_DNA"/>
</dbReference>
<dbReference type="EMBL" id="DACSXJ010000005">
    <property type="protein sequence ID" value="HAT3896813.1"/>
    <property type="molecule type" value="Genomic_DNA"/>
</dbReference>
<sequence length="148" mass="16649">MATTPLFSHSLFTLPFSHATDFTELADNCERFVEGLVECHDPVEKLAICARLSACLALLQPTFTEPVPQHLQASLTVETFPTRFPLFEPETDQMGRYCQLLTHLLMSKTLSDDMERVAGDLLQDLVGYFADTLKAPRWLKTEDGVMVL</sequence>
<proteinExistence type="predicted"/>
<gene>
    <name evidence="2" type="ORF">AN672_07325</name>
    <name evidence="1" type="ORF">I9Y29_001224</name>
</gene>
<dbReference type="AlphaFoldDB" id="A0A0P8KIL5"/>
<evidence type="ECO:0000313" key="2">
    <source>
        <dbReference type="EMBL" id="KPR56225.1"/>
    </source>
</evidence>
<evidence type="ECO:0000313" key="3">
    <source>
        <dbReference type="Proteomes" id="UP000050520"/>
    </source>
</evidence>
<reference evidence="3" key="1">
    <citation type="submission" date="2015-09" db="EMBL/GenBank/DDBJ databases">
        <title>Prevalence of NDMs in South Africa.</title>
        <authorList>
            <person name="Osei Sekyere J."/>
            <person name="Govinden U."/>
            <person name="Essack S."/>
            <person name="Haldorsen B."/>
            <person name="Samuelsen O."/>
            <person name="Aasnaes B."/>
            <person name="Sundsfjord A."/>
        </authorList>
    </citation>
    <scope>NUCLEOTIDE SEQUENCE [LARGE SCALE GENOMIC DNA]</scope>
    <source>
        <strain evidence="3">ST62:944112508</strain>
    </source>
</reference>
<organism evidence="1">
    <name type="scientific">Citrobacter freundii</name>
    <dbReference type="NCBI Taxonomy" id="546"/>
    <lineage>
        <taxon>Bacteria</taxon>
        <taxon>Pseudomonadati</taxon>
        <taxon>Pseudomonadota</taxon>
        <taxon>Gammaproteobacteria</taxon>
        <taxon>Enterobacterales</taxon>
        <taxon>Enterobacteriaceae</taxon>
        <taxon>Citrobacter</taxon>
        <taxon>Citrobacter freundii complex</taxon>
    </lineage>
</organism>
<evidence type="ECO:0000313" key="1">
    <source>
        <dbReference type="EMBL" id="HAT3896813.1"/>
    </source>
</evidence>
<accession>A0A0P8KIL5</accession>
<dbReference type="Proteomes" id="UP000050520">
    <property type="component" value="Unassembled WGS sequence"/>
</dbReference>
<comment type="caution">
    <text evidence="1">The sequence shown here is derived from an EMBL/GenBank/DDBJ whole genome shotgun (WGS) entry which is preliminary data.</text>
</comment>